<evidence type="ECO:0000256" key="3">
    <source>
        <dbReference type="ARBA" id="ARBA00022553"/>
    </source>
</evidence>
<keyword evidence="4" id="KW-0808">Transferase</keyword>
<keyword evidence="5" id="KW-0547">Nucleotide-binding</keyword>
<dbReference type="InterPro" id="IPR029016">
    <property type="entry name" value="GAF-like_dom_sf"/>
</dbReference>
<dbReference type="GO" id="GO:0004673">
    <property type="term" value="F:protein histidine kinase activity"/>
    <property type="evidence" value="ECO:0007669"/>
    <property type="project" value="UniProtKB-EC"/>
</dbReference>
<evidence type="ECO:0000256" key="1">
    <source>
        <dbReference type="ARBA" id="ARBA00000085"/>
    </source>
</evidence>
<keyword evidence="11" id="KW-1185">Reference proteome</keyword>
<comment type="caution">
    <text evidence="10">The sequence shown here is derived from an EMBL/GenBank/DDBJ whole genome shotgun (WGS) entry which is preliminary data.</text>
</comment>
<evidence type="ECO:0000313" key="10">
    <source>
        <dbReference type="EMBL" id="RXZ65439.1"/>
    </source>
</evidence>
<protein>
    <recommendedName>
        <fullName evidence="2">histidine kinase</fullName>
        <ecNumber evidence="2">2.7.13.3</ecNumber>
    </recommendedName>
</protein>
<dbReference type="InterPro" id="IPR011102">
    <property type="entry name" value="Sig_transdc_His_kinase_HWE"/>
</dbReference>
<dbReference type="Proteomes" id="UP000293623">
    <property type="component" value="Unassembled WGS sequence"/>
</dbReference>
<dbReference type="OrthoDB" id="136506at2"/>
<evidence type="ECO:0000256" key="7">
    <source>
        <dbReference type="ARBA" id="ARBA00022840"/>
    </source>
</evidence>
<dbReference type="Pfam" id="PF07536">
    <property type="entry name" value="HWE_HK"/>
    <property type="match status" value="1"/>
</dbReference>
<evidence type="ECO:0000313" key="11">
    <source>
        <dbReference type="Proteomes" id="UP000293623"/>
    </source>
</evidence>
<dbReference type="SMART" id="SM00911">
    <property type="entry name" value="HWE_HK"/>
    <property type="match status" value="1"/>
</dbReference>
<dbReference type="AlphaFoldDB" id="A0A4Q2KLV6"/>
<evidence type="ECO:0000256" key="2">
    <source>
        <dbReference type="ARBA" id="ARBA00012438"/>
    </source>
</evidence>
<feature type="domain" description="Signal transduction histidine kinase HWE region" evidence="9">
    <location>
        <begin position="269"/>
        <end position="351"/>
    </location>
</feature>
<keyword evidence="3" id="KW-0597">Phosphoprotein</keyword>
<sequence>MPSTAQAPIIVGYLRPPGLADGSSGGQTAQPHSSEFPVPNPASSAGEGTSFFDRHSLFMTPSMKPAGLGADRTIESLKYRSSRPPDYKLEAELLAALASMLARKPDRLAQEICDLLVGSDLADSAGISVLAGSDGSRRLREIALAGAWHDCDETPGFDAEPCDRAIAQNRPLLIEQPPPTETETGSGAPVHEALLVPFHDGADPVGIIWLLSHDEQREFDSEDLRLMSSLSGFASAAHRLGPALHEEQARYGAQTIHRSIERHQVLVAELQHRVRNMLSIVRYVFSRTVETSSDIQEAAMHFKGRLDALARTQVIVAQNPSGLVDLEVMIRDELLSVGQSDGSALTIGGPQVHIDATAAENIGLAIHELTMNAIKFGAFKIPGAALEIRWTVNMDGRARRILNLSWIETGVPIVSVVGQRDGFGKELIEKALPYRLGAETRLDIGRGGVRCCISTPLGTSGASAGAEAPDA</sequence>
<evidence type="ECO:0000256" key="5">
    <source>
        <dbReference type="ARBA" id="ARBA00022741"/>
    </source>
</evidence>
<evidence type="ECO:0000259" key="9">
    <source>
        <dbReference type="SMART" id="SM00911"/>
    </source>
</evidence>
<evidence type="ECO:0000256" key="6">
    <source>
        <dbReference type="ARBA" id="ARBA00022777"/>
    </source>
</evidence>
<accession>A0A4Q2KLV6</accession>
<dbReference type="GO" id="GO:0005524">
    <property type="term" value="F:ATP binding"/>
    <property type="evidence" value="ECO:0007669"/>
    <property type="project" value="UniProtKB-KW"/>
</dbReference>
<organism evidence="10 11">
    <name type="scientific">Pelagerythrobacter rhizovicinus</name>
    <dbReference type="NCBI Taxonomy" id="2268576"/>
    <lineage>
        <taxon>Bacteria</taxon>
        <taxon>Pseudomonadati</taxon>
        <taxon>Pseudomonadota</taxon>
        <taxon>Alphaproteobacteria</taxon>
        <taxon>Sphingomonadales</taxon>
        <taxon>Erythrobacteraceae</taxon>
        <taxon>Pelagerythrobacter</taxon>
    </lineage>
</organism>
<feature type="region of interest" description="Disordered" evidence="8">
    <location>
        <begin position="20"/>
        <end position="46"/>
    </location>
</feature>
<dbReference type="Gene3D" id="3.30.450.40">
    <property type="match status" value="1"/>
</dbReference>
<dbReference type="SUPFAM" id="SSF55781">
    <property type="entry name" value="GAF domain-like"/>
    <property type="match status" value="1"/>
</dbReference>
<comment type="catalytic activity">
    <reaction evidence="1">
        <text>ATP + protein L-histidine = ADP + protein N-phospho-L-histidine.</text>
        <dbReference type="EC" id="2.7.13.3"/>
    </reaction>
</comment>
<dbReference type="InterPro" id="IPR003018">
    <property type="entry name" value="GAF"/>
</dbReference>
<keyword evidence="7" id="KW-0067">ATP-binding</keyword>
<dbReference type="PANTHER" id="PTHR41523:SF7">
    <property type="entry name" value="HISTIDINE KINASE"/>
    <property type="match status" value="1"/>
</dbReference>
<proteinExistence type="predicted"/>
<keyword evidence="6" id="KW-0418">Kinase</keyword>
<reference evidence="10 11" key="1">
    <citation type="submission" date="2019-01" db="EMBL/GenBank/DDBJ databases">
        <title>Altererythrobacter rhizovicinus sp. nov., isolated from the rhizosphere soil of Haloxylon ammodendron.</title>
        <authorList>
            <person name="Li H.-P."/>
            <person name="Gou J.-Y."/>
            <person name="Yao D."/>
            <person name="Han Q.-Q."/>
            <person name="Shao K.-Z."/>
            <person name="Zhao Q."/>
            <person name="Zhang J.-L."/>
        </authorList>
    </citation>
    <scope>NUCLEOTIDE SEQUENCE [LARGE SCALE GENOMIC DNA]</scope>
    <source>
        <strain evidence="10 11">AY-3R</strain>
    </source>
</reference>
<dbReference type="EMBL" id="SDPV01000001">
    <property type="protein sequence ID" value="RXZ65439.1"/>
    <property type="molecule type" value="Genomic_DNA"/>
</dbReference>
<dbReference type="PANTHER" id="PTHR41523">
    <property type="entry name" value="TWO-COMPONENT SYSTEM SENSOR PROTEIN"/>
    <property type="match status" value="1"/>
</dbReference>
<evidence type="ECO:0000256" key="8">
    <source>
        <dbReference type="SAM" id="MobiDB-lite"/>
    </source>
</evidence>
<dbReference type="Pfam" id="PF13185">
    <property type="entry name" value="GAF_2"/>
    <property type="match status" value="1"/>
</dbReference>
<gene>
    <name evidence="10" type="ORF">ETX26_01375</name>
</gene>
<name>A0A4Q2KLV6_9SPHN</name>
<dbReference type="EC" id="2.7.13.3" evidence="2"/>
<evidence type="ECO:0000256" key="4">
    <source>
        <dbReference type="ARBA" id="ARBA00022679"/>
    </source>
</evidence>